<dbReference type="AlphaFoldDB" id="H3KEZ9"/>
<reference evidence="1 2" key="1">
    <citation type="submission" date="2011-11" db="EMBL/GenBank/DDBJ databases">
        <authorList>
            <person name="Weinstock G."/>
            <person name="Sodergren E."/>
            <person name="Clifton S."/>
            <person name="Fulton L."/>
            <person name="Fulton B."/>
            <person name="Courtney L."/>
            <person name="Fronick C."/>
            <person name="Harrison M."/>
            <person name="Strong C."/>
            <person name="Farmer C."/>
            <person name="Delahaunty K."/>
            <person name="Markovic C."/>
            <person name="Hall O."/>
            <person name="Minx P."/>
            <person name="Tomlinson C."/>
            <person name="Mitreva M."/>
            <person name="Hou S."/>
            <person name="Chen J."/>
            <person name="Wollam A."/>
            <person name="Pepin K.H."/>
            <person name="Johnson M."/>
            <person name="Bhonagiri V."/>
            <person name="Zhang X."/>
            <person name="Suruliraj S."/>
            <person name="Warren W."/>
            <person name="Chinwalla A."/>
            <person name="Mardis E.R."/>
            <person name="Wilson R.K."/>
        </authorList>
    </citation>
    <scope>NUCLEOTIDE SEQUENCE [LARGE SCALE GENOMIC DNA]</scope>
    <source>
        <strain evidence="1 2">YIT 11816</strain>
    </source>
</reference>
<dbReference type="Proteomes" id="UP000004956">
    <property type="component" value="Unassembled WGS sequence"/>
</dbReference>
<evidence type="ECO:0000313" key="2">
    <source>
        <dbReference type="Proteomes" id="UP000004956"/>
    </source>
</evidence>
<evidence type="ECO:0000313" key="1">
    <source>
        <dbReference type="EMBL" id="EHY31317.1"/>
    </source>
</evidence>
<dbReference type="HOGENOM" id="CLU_2848227_0_0_4"/>
<dbReference type="STRING" id="762967.HMPREF9440_01313"/>
<gene>
    <name evidence="1" type="ORF">HMPREF9440_01313</name>
</gene>
<proteinExistence type="predicted"/>
<protein>
    <submittedName>
        <fullName evidence="1">Uncharacterized protein</fullName>
    </submittedName>
</protein>
<dbReference type="EMBL" id="AFBQ01000181">
    <property type="protein sequence ID" value="EHY31317.1"/>
    <property type="molecule type" value="Genomic_DNA"/>
</dbReference>
<organism evidence="1 2">
    <name type="scientific">Sutterella parvirubra YIT 11816</name>
    <dbReference type="NCBI Taxonomy" id="762967"/>
    <lineage>
        <taxon>Bacteria</taxon>
        <taxon>Pseudomonadati</taxon>
        <taxon>Pseudomonadota</taxon>
        <taxon>Betaproteobacteria</taxon>
        <taxon>Burkholderiales</taxon>
        <taxon>Sutterellaceae</taxon>
        <taxon>Sutterella</taxon>
    </lineage>
</organism>
<sequence length="65" mass="7454">MGILFFGRFVRFIRFGPGFLTSLARRRQAPFPARRPFPGRPPSFFAFSLGSLLLFSRSACRIPFL</sequence>
<comment type="caution">
    <text evidence="1">The sequence shown here is derived from an EMBL/GenBank/DDBJ whole genome shotgun (WGS) entry which is preliminary data.</text>
</comment>
<accession>H3KEZ9</accession>
<name>H3KEZ9_9BURK</name>
<keyword evidence="2" id="KW-1185">Reference proteome</keyword>